<feature type="domain" description="Bro-N" evidence="1">
    <location>
        <begin position="64"/>
        <end position="184"/>
    </location>
</feature>
<name>A0A097P955_9ABAC</name>
<dbReference type="Proteomes" id="UP000201917">
    <property type="component" value="Segment"/>
</dbReference>
<dbReference type="Pfam" id="PF02498">
    <property type="entry name" value="Bro-N"/>
    <property type="match status" value="1"/>
</dbReference>
<dbReference type="EMBL" id="KJ676450">
    <property type="protein sequence ID" value="AIU41361.1"/>
    <property type="molecule type" value="Genomic_DNA"/>
</dbReference>
<organism evidence="2 3">
    <name type="scientific">Sucra jujuba nucleopolyhedrovirus</name>
    <dbReference type="NCBI Taxonomy" id="1563660"/>
    <lineage>
        <taxon>Viruses</taxon>
        <taxon>Viruses incertae sedis</taxon>
        <taxon>Naldaviricetes</taxon>
        <taxon>Lefavirales</taxon>
        <taxon>Baculoviridae</taxon>
        <taxon>Alphabaculovirus</taxon>
        <taxon>Alphabaculovirus sujujubae</taxon>
    </lineage>
</organism>
<dbReference type="PROSITE" id="PS51750">
    <property type="entry name" value="BRO_N"/>
    <property type="match status" value="1"/>
</dbReference>
<dbReference type="KEGG" id="vg:26382577"/>
<keyword evidence="3" id="KW-1185">Reference proteome</keyword>
<evidence type="ECO:0000313" key="3">
    <source>
        <dbReference type="Proteomes" id="UP000201917"/>
    </source>
</evidence>
<dbReference type="GeneID" id="26382577"/>
<reference evidence="2 3" key="1">
    <citation type="journal article" date="2014" name="PLoS ONE">
        <title>Genomic Sequencing and Analysis of Sucra jujuba Nucleopolyhedrovirus.</title>
        <authorList>
            <person name="Liu X."/>
            <person name="Yin F."/>
            <person name="Zhu Z."/>
            <person name="Hou D."/>
            <person name="Wang J."/>
            <person name="Zhang L."/>
            <person name="Wang M."/>
            <person name="Wang H."/>
            <person name="Hu Z."/>
            <person name="Deng F."/>
        </authorList>
    </citation>
    <scope>NUCLEOTIDE SEQUENCE [LARGE SCALE GENOMIC DNA]</scope>
    <source>
        <strain evidence="2">473</strain>
    </source>
</reference>
<dbReference type="InterPro" id="IPR022549">
    <property type="entry name" value="DUF3627"/>
</dbReference>
<sequence length="408" mass="47508">MEFLGKLFSTIFGVDKPEATDDSIETNDDTSTSYTNFDQKKCYNNTDENHSDLFLKGFSYLFNMKKLTFDDQFSFVLRYIVKNEEIWMVGYDFARGVGFANPHWAVDRYVQFTEIKTLNQLLYSNNRCPRPAGEEPSSTPLVKCINKTGALQLLNRIEFENKAEFIACLLETFNELEQEFKPSSSTTTNDGAEKETKCDDKLSLVLSAIESININNSSMIECNNAFKNQVIEKFGVFEKRFDEQIKELQTRISQYDNVERLYVQLREHHAAKRRQSTLSMSFFNIADGTACTDNDRNDKISSSRFETVKFPRDHMKHPRLAVYVKTNEHGTKLAFCSGQQKHMQLRKRKFQDMELVYDKVHPNPLMALHCIDEELGNKNYKYSKRGKREYHIESDIDTVKSFIYENVN</sequence>
<dbReference type="OrthoDB" id="7030at10239"/>
<evidence type="ECO:0000259" key="1">
    <source>
        <dbReference type="PROSITE" id="PS51750"/>
    </source>
</evidence>
<evidence type="ECO:0000313" key="2">
    <source>
        <dbReference type="EMBL" id="AIU41361.1"/>
    </source>
</evidence>
<proteinExistence type="predicted"/>
<dbReference type="InterPro" id="IPR003497">
    <property type="entry name" value="BRO_N_domain"/>
</dbReference>
<dbReference type="RefSeq" id="YP_009186813.1">
    <property type="nucleotide sequence ID" value="NC_028636.1"/>
</dbReference>
<protein>
    <submittedName>
        <fullName evidence="2">38.7k</fullName>
    </submittedName>
</protein>
<accession>A0A097P955</accession>
<dbReference type="Pfam" id="PF12299">
    <property type="entry name" value="DUF3627"/>
    <property type="match status" value="1"/>
</dbReference>